<sequence length="268" mass="30236">MKVILSRKGFDSSNGKLPSPILPDGTLLSFPIPAKMDILTFDDLQYEGVSYADILKQLSGGDRKEHHFNCHLDPDIRANVRCKPVANWQAGFGQINAAQGLLRNQGVGVGDLFLFFGWFRQTEGNLFAGTLRYKTGSPDLNIIYGYLQVGEVVNQKERIQEQYSFHPHALEERASQSTNVLYLPKEKLDFHTERKGYGVFDYAENRVLTKDGATRSIWKEIPALFPENMCGNHKNSAKDGGISYTGIWQEKVLKETLLSESWAKSLFQ</sequence>
<accession>A0A6I4RF16</accession>
<dbReference type="AlphaFoldDB" id="A0A6I4RF16"/>
<evidence type="ECO:0000259" key="1">
    <source>
        <dbReference type="Pfam" id="PF18754"/>
    </source>
</evidence>
<dbReference type="EMBL" id="WLCG01000001">
    <property type="protein sequence ID" value="MTB63635.1"/>
    <property type="molecule type" value="Genomic_DNA"/>
</dbReference>
<evidence type="ECO:0000313" key="4">
    <source>
        <dbReference type="Proteomes" id="UP000435060"/>
    </source>
</evidence>
<dbReference type="Proteomes" id="UP000435060">
    <property type="component" value="Unassembled WGS sequence"/>
</dbReference>
<keyword evidence="4" id="KW-1185">Reference proteome</keyword>
<gene>
    <name evidence="2" type="ORF">GGG87_01245</name>
    <name evidence="3" type="ORF">GGH11_00040</name>
</gene>
<feature type="domain" description="Nucleotide modification associated" evidence="1">
    <location>
        <begin position="2"/>
        <end position="236"/>
    </location>
</feature>
<evidence type="ECO:0000313" key="3">
    <source>
        <dbReference type="EMBL" id="MWV55387.1"/>
    </source>
</evidence>
<evidence type="ECO:0000313" key="2">
    <source>
        <dbReference type="EMBL" id="MTB63635.1"/>
    </source>
</evidence>
<comment type="caution">
    <text evidence="3">The sequence shown here is derived from an EMBL/GenBank/DDBJ whole genome shotgun (WGS) entry which is preliminary data.</text>
</comment>
<dbReference type="RefSeq" id="WP_154607458.1">
    <property type="nucleotide sequence ID" value="NZ_CP072115.1"/>
</dbReference>
<protein>
    <recommendedName>
        <fullName evidence="1">Nucleotide modification associated domain-containing protein</fullName>
    </recommendedName>
</protein>
<organism evidence="3 5">
    <name type="scientific">Streptococcus zhangguiae</name>
    <dbReference type="NCBI Taxonomy" id="2664091"/>
    <lineage>
        <taxon>Bacteria</taxon>
        <taxon>Bacillati</taxon>
        <taxon>Bacillota</taxon>
        <taxon>Bacilli</taxon>
        <taxon>Lactobacillales</taxon>
        <taxon>Streptococcaceae</taxon>
        <taxon>Streptococcus</taxon>
    </lineage>
</organism>
<dbReference type="Pfam" id="PF18754">
    <property type="entry name" value="Nmad3"/>
    <property type="match status" value="1"/>
</dbReference>
<dbReference type="EMBL" id="WUBJ01000001">
    <property type="protein sequence ID" value="MWV55387.1"/>
    <property type="molecule type" value="Genomic_DNA"/>
</dbReference>
<dbReference type="Proteomes" id="UP000435423">
    <property type="component" value="Unassembled WGS sequence"/>
</dbReference>
<dbReference type="InterPro" id="IPR041135">
    <property type="entry name" value="Nmad3"/>
</dbReference>
<evidence type="ECO:0000313" key="5">
    <source>
        <dbReference type="Proteomes" id="UP000435423"/>
    </source>
</evidence>
<reference evidence="2 4" key="2">
    <citation type="submission" date="2019-11" db="EMBL/GenBank/DDBJ databases">
        <title>Streptococcis sp. isolated from the respiratory tract of Marmot.</title>
        <authorList>
            <person name="Zhang G."/>
        </authorList>
    </citation>
    <scope>NUCLEOTIDE SEQUENCE [LARGE SCALE GENOMIC DNA]</scope>
    <source>
        <strain evidence="2">Zg-86</strain>
        <strain evidence="4">zg-86</strain>
    </source>
</reference>
<name>A0A6I4RF16_9STRE</name>
<proteinExistence type="predicted"/>
<reference evidence="3 5" key="1">
    <citation type="submission" date="2019-10" db="EMBL/GenBank/DDBJ databases">
        <title>Streptococcis sp, isolated from the respiratory tract of Marmot.</title>
        <authorList>
            <person name="Zhang G."/>
        </authorList>
    </citation>
    <scope>NUCLEOTIDE SEQUENCE [LARGE SCALE GENOMIC DNA]</scope>
    <source>
        <strain evidence="3">Zg-70</strain>
        <strain evidence="5">zg-70</strain>
    </source>
</reference>